<feature type="transmembrane region" description="Helical" evidence="5">
    <location>
        <begin position="393"/>
        <end position="412"/>
    </location>
</feature>
<keyword evidence="3 5" id="KW-1133">Transmembrane helix</keyword>
<evidence type="ECO:0000256" key="3">
    <source>
        <dbReference type="ARBA" id="ARBA00022989"/>
    </source>
</evidence>
<feature type="transmembrane region" description="Helical" evidence="5">
    <location>
        <begin position="169"/>
        <end position="199"/>
    </location>
</feature>
<dbReference type="Proteomes" id="UP000179266">
    <property type="component" value="Unassembled WGS sequence"/>
</dbReference>
<reference evidence="6 7" key="1">
    <citation type="journal article" date="2016" name="Nat. Commun.">
        <title>Thousands of microbial genomes shed light on interconnected biogeochemical processes in an aquifer system.</title>
        <authorList>
            <person name="Anantharaman K."/>
            <person name="Brown C.T."/>
            <person name="Hug L.A."/>
            <person name="Sharon I."/>
            <person name="Castelle C.J."/>
            <person name="Probst A.J."/>
            <person name="Thomas B.C."/>
            <person name="Singh A."/>
            <person name="Wilkins M.J."/>
            <person name="Karaoz U."/>
            <person name="Brodie E.L."/>
            <person name="Williams K.H."/>
            <person name="Hubbard S.S."/>
            <person name="Banfield J.F."/>
        </authorList>
    </citation>
    <scope>NUCLEOTIDE SEQUENCE [LARGE SCALE GENOMIC DNA]</scope>
</reference>
<evidence type="ECO:0000256" key="1">
    <source>
        <dbReference type="ARBA" id="ARBA00004141"/>
    </source>
</evidence>
<feature type="transmembrane region" description="Helical" evidence="5">
    <location>
        <begin position="346"/>
        <end position="365"/>
    </location>
</feature>
<accession>A0A1F7RM40</accession>
<feature type="transmembrane region" description="Helical" evidence="5">
    <location>
        <begin position="252"/>
        <end position="271"/>
    </location>
</feature>
<evidence type="ECO:0000256" key="5">
    <source>
        <dbReference type="SAM" id="Phobius"/>
    </source>
</evidence>
<feature type="transmembrane region" description="Helical" evidence="5">
    <location>
        <begin position="424"/>
        <end position="447"/>
    </location>
</feature>
<comment type="subcellular location">
    <subcellularLocation>
        <location evidence="1">Membrane</location>
        <topology evidence="1">Multi-pass membrane protein</topology>
    </subcellularLocation>
</comment>
<dbReference type="GO" id="GO:1905039">
    <property type="term" value="P:carboxylic acid transmembrane transport"/>
    <property type="evidence" value="ECO:0007669"/>
    <property type="project" value="UniProtKB-ARBA"/>
</dbReference>
<proteinExistence type="predicted"/>
<protein>
    <submittedName>
        <fullName evidence="6">Sodium:sulfate symporter</fullName>
    </submittedName>
</protein>
<evidence type="ECO:0000313" key="7">
    <source>
        <dbReference type="Proteomes" id="UP000179266"/>
    </source>
</evidence>
<dbReference type="EMBL" id="MGDD01000331">
    <property type="protein sequence ID" value="OGL42238.1"/>
    <property type="molecule type" value="Genomic_DNA"/>
</dbReference>
<dbReference type="AlphaFoldDB" id="A0A1F7RM40"/>
<feature type="transmembrane region" description="Helical" evidence="5">
    <location>
        <begin position="20"/>
        <end position="38"/>
    </location>
</feature>
<evidence type="ECO:0000256" key="4">
    <source>
        <dbReference type="ARBA" id="ARBA00023136"/>
    </source>
</evidence>
<gene>
    <name evidence="6" type="ORF">A2161_06720</name>
</gene>
<dbReference type="InterPro" id="IPR001898">
    <property type="entry name" value="SLC13A/DASS"/>
</dbReference>
<keyword evidence="4 5" id="KW-0472">Membrane</keyword>
<dbReference type="PANTHER" id="PTHR10283">
    <property type="entry name" value="SOLUTE CARRIER FAMILY 13 MEMBER"/>
    <property type="match status" value="1"/>
</dbReference>
<organism evidence="6 7">
    <name type="scientific">Candidatus Schekmanbacteria bacterium RBG_13_48_7</name>
    <dbReference type="NCBI Taxonomy" id="1817878"/>
    <lineage>
        <taxon>Bacteria</taxon>
        <taxon>Candidatus Schekmaniibacteriota</taxon>
    </lineage>
</organism>
<keyword evidence="2 5" id="KW-0812">Transmembrane</keyword>
<feature type="transmembrane region" description="Helical" evidence="5">
    <location>
        <begin position="211"/>
        <end position="231"/>
    </location>
</feature>
<dbReference type="GO" id="GO:0005886">
    <property type="term" value="C:plasma membrane"/>
    <property type="evidence" value="ECO:0007669"/>
    <property type="project" value="TreeGrafter"/>
</dbReference>
<evidence type="ECO:0000256" key="2">
    <source>
        <dbReference type="ARBA" id="ARBA00022692"/>
    </source>
</evidence>
<dbReference type="Pfam" id="PF00939">
    <property type="entry name" value="Na_sulph_symp"/>
    <property type="match status" value="1"/>
</dbReference>
<feature type="transmembrane region" description="Helical" evidence="5">
    <location>
        <begin position="541"/>
        <end position="560"/>
    </location>
</feature>
<dbReference type="GO" id="GO:0008514">
    <property type="term" value="F:organic anion transmembrane transporter activity"/>
    <property type="evidence" value="ECO:0007669"/>
    <property type="project" value="UniProtKB-ARBA"/>
</dbReference>
<evidence type="ECO:0000313" key="6">
    <source>
        <dbReference type="EMBL" id="OGL42238.1"/>
    </source>
</evidence>
<name>A0A1F7RM40_9BACT</name>
<feature type="transmembrane region" description="Helical" evidence="5">
    <location>
        <begin position="580"/>
        <end position="605"/>
    </location>
</feature>
<dbReference type="NCBIfam" id="TIGR00785">
    <property type="entry name" value="dass"/>
    <property type="match status" value="1"/>
</dbReference>
<sequence length="614" mass="67394">MNETSQKKLTGYDKYVNYKSFGIAVALFTFILIIPTPASMIDVGIEYSIGPSSVINFFCQQLFGKSRDEVEQWQIMTASILEANMIQGTMSKERVQKKNIKWVKDFKIPVSQKHFDQFQQFIQTIDSGKFKEMMQQAYTLRTQKLTFEMLTPEQQKQALTATKHLKVCVAMLGFVVVCFLTEAIPLPGVAFCIGLILVFSGIVTRTEVASLYWSDACWFIMGSLMFAAAFVKTGVDKRICLFLFKGLAKPRIKAITLILITVIAVCAAFISDHALAAMFLPIAVALYNNSTIDKGEDSELAKMLAITIAMGCNIGGFGSPSGGARNVIMMSYLEGMFGIQIGYGEWMIYGFPFVIIMIPILWVLVNKCFKPRITDLGPALEVIKRDISHMGPWSRKQIIAIVIFLVMLFGWITEKNLVYQLIGIRLGIGVIAVAGAVAYLLFGVVNWRDYQTRVDWGIVWLYAGAIILGTVLDSTGAAYWIARSIIEGLAPFGLATGKCLLLTGGLVTAFITNLMADGPAAACVGPITLNMAALKGSGTTLLPFMALITSCASSFAYLLIIGTPPNAIVYASGFLEPKDFLRVGIPCLILAVIVMMLLATFYWGFLGFQGLQSI</sequence>
<feature type="transmembrane region" description="Helical" evidence="5">
    <location>
        <begin position="459"/>
        <end position="481"/>
    </location>
</feature>
<dbReference type="PANTHER" id="PTHR10283:SF82">
    <property type="entry name" value="SOLUTE CARRIER FAMILY 13 MEMBER 2"/>
    <property type="match status" value="1"/>
</dbReference>
<comment type="caution">
    <text evidence="6">The sequence shown here is derived from an EMBL/GenBank/DDBJ whole genome shotgun (WGS) entry which is preliminary data.</text>
</comment>